<accession>A0A7S6KZW5</accession>
<dbReference type="Proteomes" id="UP000595970">
    <property type="component" value="Segment"/>
</dbReference>
<evidence type="ECO:0000313" key="2">
    <source>
        <dbReference type="Proteomes" id="UP000595970"/>
    </source>
</evidence>
<name>A0A7S6KZW5_9CAUD</name>
<evidence type="ECO:0000313" key="1">
    <source>
        <dbReference type="EMBL" id="QOC54758.1"/>
    </source>
</evidence>
<proteinExistence type="predicted"/>
<organism evidence="1 2">
    <name type="scientific">Aeromonas phage T7-Ah</name>
    <dbReference type="NCBI Taxonomy" id="2759196"/>
    <lineage>
        <taxon>Viruses</taxon>
        <taxon>Duplodnaviria</taxon>
        <taxon>Heunggongvirae</taxon>
        <taxon>Uroviricota</taxon>
        <taxon>Caudoviricetes</taxon>
        <taxon>Autographivirales</taxon>
        <taxon>Autotranscriptaviridae</taxon>
        <taxon>Studiervirinae</taxon>
        <taxon>Armandvirus</taxon>
        <taxon>Armandvirus T7Ah</taxon>
    </lineage>
</organism>
<reference evidence="1 2" key="1">
    <citation type="journal article" date="2021" name="Arch.">
        <title>Characterization of bacteriophage T7-Ah reveals its lytic activity against a subset of both mesophilic and psychrophilic Aeromonas salmonicida strains.</title>
        <authorList>
            <person name="Leduc G.R."/>
            <person name="Paquet V.E."/>
            <person name="Vincent A.T."/>
            <person name="Charette S.J."/>
        </authorList>
    </citation>
    <scope>NUCLEOTIDE SEQUENCE [LARGE SCALE GENOMIC DNA]</scope>
</reference>
<keyword evidence="2" id="KW-1185">Reference proteome</keyword>
<dbReference type="EMBL" id="MT740748">
    <property type="protein sequence ID" value="QOC54758.1"/>
    <property type="molecule type" value="Genomic_DNA"/>
</dbReference>
<protein>
    <submittedName>
        <fullName evidence="1">Uncharacterized protein</fullName>
    </submittedName>
</protein>
<sequence>MSLGCVTSLRKVRDDCYMLEQTYAKIPEFRRFIPITKEEALSLLKQLQEEFPDHE</sequence>